<dbReference type="Gene3D" id="1.20.1290.30">
    <property type="match status" value="1"/>
</dbReference>
<name>A0A2D3D6Z9_9BIFI</name>
<evidence type="ECO:0000313" key="1">
    <source>
        <dbReference type="EMBL" id="ATU20700.1"/>
    </source>
</evidence>
<dbReference type="Proteomes" id="UP000229907">
    <property type="component" value="Chromosome"/>
</dbReference>
<dbReference type="InterPro" id="IPR037210">
    <property type="entry name" value="YoaC-like_sf"/>
</dbReference>
<organism evidence="1 2">
    <name type="scientific">Bifidobacterium choerinum</name>
    <dbReference type="NCBI Taxonomy" id="35760"/>
    <lineage>
        <taxon>Bacteria</taxon>
        <taxon>Bacillati</taxon>
        <taxon>Actinomycetota</taxon>
        <taxon>Actinomycetes</taxon>
        <taxon>Bifidobacteriales</taxon>
        <taxon>Bifidobacteriaceae</taxon>
        <taxon>Bifidobacterium</taxon>
    </lineage>
</organism>
<dbReference type="EMBL" id="CP018044">
    <property type="protein sequence ID" value="ATU20700.1"/>
    <property type="molecule type" value="Genomic_DNA"/>
</dbReference>
<proteinExistence type="predicted"/>
<reference evidence="1 2" key="1">
    <citation type="submission" date="2016-11" db="EMBL/GenBank/DDBJ databases">
        <title>complete genome sequence of Bifidobacterium choerinum strain FMB-1.</title>
        <authorList>
            <person name="Park C.-S."/>
            <person name="Jung D.-H."/>
            <person name="Choi D.-S."/>
        </authorList>
    </citation>
    <scope>NUCLEOTIDE SEQUENCE [LARGE SCALE GENOMIC DNA]</scope>
    <source>
        <strain evidence="1 2">FMB-1</strain>
    </source>
</reference>
<accession>A0A2D3D6Z9</accession>
<protein>
    <submittedName>
        <fullName evidence="1">Uncharacterized protein</fullName>
    </submittedName>
</protein>
<sequence length="217" mass="24110">MAIFDPSFPCAIADATPEGERTGAEWWLAHWQQLDEPLTVWTHTKKGADANPFISQLISHEQVNHVTSQPHIFSAYGPVLAMYPTVIDLGNIMRATGTTALCVIRGDDLTLWSKEVNAEVLLQADAHATPIVLADDVREMLHFVSEIMNLNNSIGGNGTDKSILIREMLQLHDTGVTFDPIAMAEWAAAHGWSSKNIKHLMKYAEDINSGRKPQHRY</sequence>
<dbReference type="AlphaFoldDB" id="A0A2D3D6Z9"/>
<evidence type="ECO:0000313" key="2">
    <source>
        <dbReference type="Proteomes" id="UP000229907"/>
    </source>
</evidence>
<dbReference type="KEGG" id="bcho:BcFMB_06950"/>
<gene>
    <name evidence="1" type="ORF">BcFMB_06950</name>
</gene>
<dbReference type="RefSeq" id="WP_099721389.1">
    <property type="nucleotide sequence ID" value="NZ_CP018044.1"/>
</dbReference>